<evidence type="ECO:0000259" key="3">
    <source>
        <dbReference type="Pfam" id="PF13845"/>
    </source>
</evidence>
<evidence type="ECO:0000313" key="4">
    <source>
        <dbReference type="EMBL" id="CAA9375901.1"/>
    </source>
</evidence>
<dbReference type="EMBL" id="CADCUM010000058">
    <property type="protein sequence ID" value="CAA9375901.1"/>
    <property type="molecule type" value="Genomic_DNA"/>
</dbReference>
<evidence type="ECO:0000256" key="2">
    <source>
        <dbReference type="SAM" id="SignalP"/>
    </source>
</evidence>
<feature type="signal peptide" evidence="2">
    <location>
        <begin position="1"/>
        <end position="25"/>
    </location>
</feature>
<feature type="domain" description="Septum formation-related" evidence="3">
    <location>
        <begin position="77"/>
        <end position="277"/>
    </location>
</feature>
<evidence type="ECO:0000256" key="1">
    <source>
        <dbReference type="SAM" id="MobiDB-lite"/>
    </source>
</evidence>
<dbReference type="AlphaFoldDB" id="A0A6J4N5Z4"/>
<sequence length="281" mass="29626">MNRLVALVGSTLTTLAVLGACTVAADPPEATRSTSPSPSTSAADPTSGTPAPAEPTQAVPEVGECRAFGLDAALAPVSRVDPRPCRRTHTAQTFLVGRLDLVQDGRRLAVDSPAVQARPAERCDDRLPRHLRADARALRLSMVQAVWFTPSVEDAAAGADWFRCDVVVLGAADRLLPLPARTAGIGTPERFAMCATAEPGTAAFARVACSRPHSWRAVSTVDLAGPEVPTPAEAATRMEAPCRAVARARAGDPLDFAWSQESPTREQWAAGQRHGICWVPA</sequence>
<organism evidence="4">
    <name type="scientific">uncultured Nocardioides sp</name>
    <dbReference type="NCBI Taxonomy" id="198441"/>
    <lineage>
        <taxon>Bacteria</taxon>
        <taxon>Bacillati</taxon>
        <taxon>Actinomycetota</taxon>
        <taxon>Actinomycetes</taxon>
        <taxon>Propionibacteriales</taxon>
        <taxon>Nocardioidaceae</taxon>
        <taxon>Nocardioides</taxon>
        <taxon>environmental samples</taxon>
    </lineage>
</organism>
<name>A0A6J4N5Z4_9ACTN</name>
<feature type="region of interest" description="Disordered" evidence="1">
    <location>
        <begin position="26"/>
        <end position="57"/>
    </location>
</feature>
<protein>
    <recommendedName>
        <fullName evidence="3">Septum formation-related domain-containing protein</fullName>
    </recommendedName>
</protein>
<gene>
    <name evidence="4" type="ORF">AVDCRST_MAG32-1186</name>
</gene>
<dbReference type="Pfam" id="PF13845">
    <property type="entry name" value="Septum_form"/>
    <property type="match status" value="1"/>
</dbReference>
<reference evidence="4" key="1">
    <citation type="submission" date="2020-02" db="EMBL/GenBank/DDBJ databases">
        <authorList>
            <person name="Meier V. D."/>
        </authorList>
    </citation>
    <scope>NUCLEOTIDE SEQUENCE</scope>
    <source>
        <strain evidence="4">AVDCRST_MAG32</strain>
    </source>
</reference>
<proteinExistence type="predicted"/>
<feature type="chain" id="PRO_5026824054" description="Septum formation-related domain-containing protein" evidence="2">
    <location>
        <begin position="26"/>
        <end position="281"/>
    </location>
</feature>
<dbReference type="InterPro" id="IPR026004">
    <property type="entry name" value="Septum_form"/>
</dbReference>
<dbReference type="PROSITE" id="PS51257">
    <property type="entry name" value="PROKAR_LIPOPROTEIN"/>
    <property type="match status" value="1"/>
</dbReference>
<accession>A0A6J4N5Z4</accession>
<keyword evidence="2" id="KW-0732">Signal</keyword>
<feature type="compositionally biased region" description="Low complexity" evidence="1">
    <location>
        <begin position="27"/>
        <end position="51"/>
    </location>
</feature>